<dbReference type="Proteomes" id="UP000069205">
    <property type="component" value="Chromosome"/>
</dbReference>
<proteinExistence type="predicted"/>
<keyword evidence="2" id="KW-0732">Signal</keyword>
<organism evidence="3 4">
    <name type="scientific">Nitrospira moscoviensis</name>
    <dbReference type="NCBI Taxonomy" id="42253"/>
    <lineage>
        <taxon>Bacteria</taxon>
        <taxon>Pseudomonadati</taxon>
        <taxon>Nitrospirota</taxon>
        <taxon>Nitrospiria</taxon>
        <taxon>Nitrospirales</taxon>
        <taxon>Nitrospiraceae</taxon>
        <taxon>Nitrospira</taxon>
    </lineage>
</organism>
<dbReference type="KEGG" id="nmv:NITMOv2_0730"/>
<accession>A0A0K2G867</accession>
<evidence type="ECO:0008006" key="5">
    <source>
        <dbReference type="Google" id="ProtNLM"/>
    </source>
</evidence>
<protein>
    <recommendedName>
        <fullName evidence="5">Carboxypeptidase regulatory-like domain-containing protein</fullName>
    </recommendedName>
</protein>
<gene>
    <name evidence="3" type="ORF">NITMOv2_0730</name>
</gene>
<name>A0A0K2G867_NITMO</name>
<dbReference type="STRING" id="42253.NITMOv2_0730"/>
<keyword evidence="1" id="KW-0472">Membrane</keyword>
<dbReference type="EMBL" id="CP011801">
    <property type="protein sequence ID" value="ALA57166.1"/>
    <property type="molecule type" value="Genomic_DNA"/>
</dbReference>
<evidence type="ECO:0000256" key="2">
    <source>
        <dbReference type="SAM" id="SignalP"/>
    </source>
</evidence>
<dbReference type="OrthoDB" id="9798926at2"/>
<dbReference type="PATRIC" id="fig|42253.5.peg.723"/>
<feature type="chain" id="PRO_5005476783" description="Carboxypeptidase regulatory-like domain-containing protein" evidence="2">
    <location>
        <begin position="27"/>
        <end position="174"/>
    </location>
</feature>
<evidence type="ECO:0000256" key="1">
    <source>
        <dbReference type="SAM" id="Phobius"/>
    </source>
</evidence>
<sequence>MWGARRNALAVAVAAGVSLSSPVVLLATHEADHRFTVEGFVCGADGKGRANVDVLIKDTRISYGQTVKTDGDGYYTATFHLHNDNLGDPLYVEAGGEQQQHKVQFDPKDLEAERKIQVNFGTGCIHDPNAPPMWVWSAMGAVAVGVGGFMGAKMFRSRRKQAAKREKGQGKKKK</sequence>
<reference evidence="3 4" key="1">
    <citation type="journal article" date="2015" name="Proc. Natl. Acad. Sci. U.S.A.">
        <title>Expanded metabolic versatility of ubiquitous nitrite-oxidizing bacteria from the genus Nitrospira.</title>
        <authorList>
            <person name="Koch H."/>
            <person name="Lucker S."/>
            <person name="Albertsen M."/>
            <person name="Kitzinger K."/>
            <person name="Herbold C."/>
            <person name="Spieck E."/>
            <person name="Nielsen P.H."/>
            <person name="Wagner M."/>
            <person name="Daims H."/>
        </authorList>
    </citation>
    <scope>NUCLEOTIDE SEQUENCE [LARGE SCALE GENOMIC DNA]</scope>
    <source>
        <strain evidence="3 4">NSP M-1</strain>
    </source>
</reference>
<feature type="signal peptide" evidence="2">
    <location>
        <begin position="1"/>
        <end position="26"/>
    </location>
</feature>
<feature type="transmembrane region" description="Helical" evidence="1">
    <location>
        <begin position="133"/>
        <end position="155"/>
    </location>
</feature>
<keyword evidence="1" id="KW-0812">Transmembrane</keyword>
<keyword evidence="1" id="KW-1133">Transmembrane helix</keyword>
<keyword evidence="4" id="KW-1185">Reference proteome</keyword>
<evidence type="ECO:0000313" key="3">
    <source>
        <dbReference type="EMBL" id="ALA57166.1"/>
    </source>
</evidence>
<dbReference type="AlphaFoldDB" id="A0A0K2G867"/>
<dbReference type="RefSeq" id="WP_053378551.1">
    <property type="nucleotide sequence ID" value="NZ_CP011801.1"/>
</dbReference>
<evidence type="ECO:0000313" key="4">
    <source>
        <dbReference type="Proteomes" id="UP000069205"/>
    </source>
</evidence>